<keyword evidence="2 4" id="KW-0804">Transcription</keyword>
<dbReference type="OrthoDB" id="1567413at2759"/>
<dbReference type="InterPro" id="IPR025610">
    <property type="entry name" value="MYC/MYB_N"/>
</dbReference>
<dbReference type="PANTHER" id="PTHR11514:SF43">
    <property type="entry name" value="TRANSCRIPTION FACTOR MYC2"/>
    <property type="match status" value="1"/>
</dbReference>
<dbReference type="GO" id="GO:0003700">
    <property type="term" value="F:DNA-binding transcription factor activity"/>
    <property type="evidence" value="ECO:0007669"/>
    <property type="project" value="InterPro"/>
</dbReference>
<proteinExistence type="predicted"/>
<comment type="subcellular location">
    <subcellularLocation>
        <location evidence="4">Nucleus</location>
    </subcellularLocation>
</comment>
<dbReference type="GO" id="GO:0000976">
    <property type="term" value="F:transcription cis-regulatory region binding"/>
    <property type="evidence" value="ECO:0007669"/>
    <property type="project" value="TreeGrafter"/>
</dbReference>
<dbReference type="Gramene" id="OE9A096608T1">
    <property type="protein sequence ID" value="OE9A096608C1"/>
    <property type="gene ID" value="OE9A096608"/>
</dbReference>
<comment type="caution">
    <text evidence="6">The sequence shown here is derived from an EMBL/GenBank/DDBJ whole genome shotgun (WGS) entry which is preliminary data.</text>
</comment>
<dbReference type="AlphaFoldDB" id="A0A8S0UGK6"/>
<keyword evidence="7" id="KW-1185">Reference proteome</keyword>
<gene>
    <name evidence="6" type="ORF">OLEA9_A096608</name>
</gene>
<evidence type="ECO:0000259" key="5">
    <source>
        <dbReference type="Pfam" id="PF14215"/>
    </source>
</evidence>
<evidence type="ECO:0000313" key="6">
    <source>
        <dbReference type="EMBL" id="CAA3017333.1"/>
    </source>
</evidence>
<organism evidence="6 7">
    <name type="scientific">Olea europaea subsp. europaea</name>
    <dbReference type="NCBI Taxonomy" id="158383"/>
    <lineage>
        <taxon>Eukaryota</taxon>
        <taxon>Viridiplantae</taxon>
        <taxon>Streptophyta</taxon>
        <taxon>Embryophyta</taxon>
        <taxon>Tracheophyta</taxon>
        <taxon>Spermatophyta</taxon>
        <taxon>Magnoliopsida</taxon>
        <taxon>eudicotyledons</taxon>
        <taxon>Gunneridae</taxon>
        <taxon>Pentapetalae</taxon>
        <taxon>asterids</taxon>
        <taxon>lamiids</taxon>
        <taxon>Lamiales</taxon>
        <taxon>Oleaceae</taxon>
        <taxon>Oleeae</taxon>
        <taxon>Olea</taxon>
    </lineage>
</organism>
<reference evidence="6 7" key="1">
    <citation type="submission" date="2019-12" db="EMBL/GenBank/DDBJ databases">
        <authorList>
            <person name="Alioto T."/>
            <person name="Alioto T."/>
            <person name="Gomez Garrido J."/>
        </authorList>
    </citation>
    <scope>NUCLEOTIDE SEQUENCE [LARGE SCALE GENOMIC DNA]</scope>
</reference>
<protein>
    <recommendedName>
        <fullName evidence="4">Transcription factor</fullName>
        <shortName evidence="4">bHLH transcription factor</shortName>
    </recommendedName>
    <alternativeName>
        <fullName evidence="4">Basic helix-loop-helix protein</fullName>
    </alternativeName>
</protein>
<accession>A0A8S0UGK6</accession>
<sequence>MNLWTSSSTTKIAATTITTDDNASMMEAFMSSSSDLGSFWPATYAPNPADQSKSSASAAQIFNYETLQKRLSTLIEGAHESWTYAIFWQSSVVDYGGPFLLGWGDGPYGIFHLCDPCGIAVIRKCYLRGFHLHEEPDDFIYENSFHVHRNPDSEFDVIDLL</sequence>
<dbReference type="Proteomes" id="UP000594638">
    <property type="component" value="Unassembled WGS sequence"/>
</dbReference>
<evidence type="ECO:0000256" key="4">
    <source>
        <dbReference type="RuleBase" id="RU369104"/>
    </source>
</evidence>
<dbReference type="InterPro" id="IPR045084">
    <property type="entry name" value="AIB/MYC-like"/>
</dbReference>
<keyword evidence="3 4" id="KW-0539">Nucleus</keyword>
<evidence type="ECO:0000313" key="7">
    <source>
        <dbReference type="Proteomes" id="UP000594638"/>
    </source>
</evidence>
<dbReference type="Pfam" id="PF14215">
    <property type="entry name" value="bHLH-MYC_N"/>
    <property type="match status" value="1"/>
</dbReference>
<name>A0A8S0UGK6_OLEEU</name>
<dbReference type="PANTHER" id="PTHR11514">
    <property type="entry name" value="MYC"/>
    <property type="match status" value="1"/>
</dbReference>
<evidence type="ECO:0000256" key="1">
    <source>
        <dbReference type="ARBA" id="ARBA00023015"/>
    </source>
</evidence>
<feature type="domain" description="Transcription factor MYC/MYB N-terminal" evidence="5">
    <location>
        <begin position="67"/>
        <end position="108"/>
    </location>
</feature>
<evidence type="ECO:0000256" key="3">
    <source>
        <dbReference type="ARBA" id="ARBA00023242"/>
    </source>
</evidence>
<dbReference type="Gene3D" id="3.40.140.10">
    <property type="entry name" value="Cytidine Deaminase, domain 2"/>
    <property type="match status" value="1"/>
</dbReference>
<keyword evidence="1 4" id="KW-0805">Transcription regulation</keyword>
<dbReference type="GO" id="GO:0005634">
    <property type="term" value="C:nucleus"/>
    <property type="evidence" value="ECO:0007669"/>
    <property type="project" value="UniProtKB-SubCell"/>
</dbReference>
<dbReference type="EMBL" id="CACTIH010007696">
    <property type="protein sequence ID" value="CAA3017333.1"/>
    <property type="molecule type" value="Genomic_DNA"/>
</dbReference>
<evidence type="ECO:0000256" key="2">
    <source>
        <dbReference type="ARBA" id="ARBA00023163"/>
    </source>
</evidence>